<reference evidence="1" key="1">
    <citation type="submission" date="2022-05" db="EMBL/GenBank/DDBJ databases">
        <authorList>
            <person name="Park J.-S."/>
        </authorList>
    </citation>
    <scope>NUCLEOTIDE SEQUENCE</scope>
    <source>
        <strain evidence="1">2012CJ41-6</strain>
    </source>
</reference>
<dbReference type="Pfam" id="PF05159">
    <property type="entry name" value="Capsule_synth"/>
    <property type="match status" value="1"/>
</dbReference>
<sequence>MNKAGLAGKGGFRKLNTLGQLLTGKTPLVVHATESWYEKLLCGQIDFFAKIAASASENGHKPLLVPAPSIKSRLALAMDHKHIVVGMRKAQGARILHAHTSYIWGFWYLDPKGYYWSSSLVDTAFDPKKINAAQAKYFFDGVSGYMRRENVSKLAQPDRGSIPVRPAAATVFLQEIDAFKTPVHYLGTLEMIRNTALATNKRVYVKLHPAQTDRTRKAVLGLCAELPNVEVTIASIHDLIEASAVTVSQNSAVGFEALMHRKPVVTCGRCDFHHATLVARTAEELQRYVQTAPQQLRDFPYGRYFYWFLGENMLEPQKEEFLDRAWARINRL</sequence>
<dbReference type="EMBL" id="JAMFMB010000006">
    <property type="protein sequence ID" value="MCL6283141.1"/>
    <property type="molecule type" value="Genomic_DNA"/>
</dbReference>
<gene>
    <name evidence="1" type="ORF">M3P21_06310</name>
</gene>
<protein>
    <recommendedName>
        <fullName evidence="3">Capsule polysaccharide biosynthesis protein</fullName>
    </recommendedName>
</protein>
<dbReference type="Proteomes" id="UP001203880">
    <property type="component" value="Unassembled WGS sequence"/>
</dbReference>
<accession>A0ABT0PZT5</accession>
<evidence type="ECO:0000313" key="1">
    <source>
        <dbReference type="EMBL" id="MCL6283141.1"/>
    </source>
</evidence>
<name>A0ABT0PZT5_9RHOB</name>
<keyword evidence="2" id="KW-1185">Reference proteome</keyword>
<evidence type="ECO:0000313" key="2">
    <source>
        <dbReference type="Proteomes" id="UP001203880"/>
    </source>
</evidence>
<comment type="caution">
    <text evidence="1">The sequence shown here is derived from an EMBL/GenBank/DDBJ whole genome shotgun (WGS) entry which is preliminary data.</text>
</comment>
<evidence type="ECO:0008006" key="3">
    <source>
        <dbReference type="Google" id="ProtNLM"/>
    </source>
</evidence>
<dbReference type="Gene3D" id="3.40.50.12580">
    <property type="match status" value="1"/>
</dbReference>
<dbReference type="RefSeq" id="WP_249707766.1">
    <property type="nucleotide sequence ID" value="NZ_JAMFMB010000006.1"/>
</dbReference>
<dbReference type="InterPro" id="IPR043148">
    <property type="entry name" value="TagF_C"/>
</dbReference>
<proteinExistence type="predicted"/>
<dbReference type="InterPro" id="IPR007833">
    <property type="entry name" value="Capsule_polysaccharide_synth"/>
</dbReference>
<organism evidence="1 2">
    <name type="scientific">Ruegeria spongiae</name>
    <dbReference type="NCBI Taxonomy" id="2942209"/>
    <lineage>
        <taxon>Bacteria</taxon>
        <taxon>Pseudomonadati</taxon>
        <taxon>Pseudomonadota</taxon>
        <taxon>Alphaproteobacteria</taxon>
        <taxon>Rhodobacterales</taxon>
        <taxon>Roseobacteraceae</taxon>
        <taxon>Ruegeria</taxon>
    </lineage>
</organism>